<dbReference type="GO" id="GO:0046628">
    <property type="term" value="P:positive regulation of insulin receptor signaling pathway"/>
    <property type="evidence" value="ECO:0007669"/>
    <property type="project" value="Ensembl"/>
</dbReference>
<dbReference type="PANTHER" id="PTHR11461">
    <property type="entry name" value="SERINE PROTEASE INHIBITOR, SERPIN"/>
    <property type="match status" value="1"/>
</dbReference>
<dbReference type="Gene3D" id="3.30.497.10">
    <property type="entry name" value="Antithrombin, subunit I, domain 2"/>
    <property type="match status" value="1"/>
</dbReference>
<dbReference type="InterPro" id="IPR023796">
    <property type="entry name" value="Serpin_dom"/>
</dbReference>
<dbReference type="AlphaFoldDB" id="A0A8C5K6C9"/>
<dbReference type="InterPro" id="IPR042178">
    <property type="entry name" value="Serpin_sf_1"/>
</dbReference>
<dbReference type="Pfam" id="PF00079">
    <property type="entry name" value="Serpin"/>
    <property type="match status" value="1"/>
</dbReference>
<evidence type="ECO:0000256" key="1">
    <source>
        <dbReference type="ARBA" id="ARBA00004613"/>
    </source>
</evidence>
<keyword evidence="3" id="KW-0964">Secreted</keyword>
<dbReference type="GO" id="GO:0005886">
    <property type="term" value="C:plasma membrane"/>
    <property type="evidence" value="ECO:0007669"/>
    <property type="project" value="Ensembl"/>
</dbReference>
<dbReference type="GO" id="GO:0006094">
    <property type="term" value="P:gluconeogenesis"/>
    <property type="evidence" value="ECO:0007669"/>
    <property type="project" value="Ensembl"/>
</dbReference>
<dbReference type="SMART" id="SM00093">
    <property type="entry name" value="SERPIN"/>
    <property type="match status" value="1"/>
</dbReference>
<feature type="chain" id="PRO_5034481416" evidence="7">
    <location>
        <begin position="20"/>
        <end position="414"/>
    </location>
</feature>
<protein>
    <submittedName>
        <fullName evidence="9">Serine (or cysteine) peptidase inhibitor, clade A (alpha-1 antiproteinase, antitrypsin), member 12</fullName>
    </submittedName>
</protein>
<dbReference type="InterPro" id="IPR000215">
    <property type="entry name" value="Serpin_fam"/>
</dbReference>
<dbReference type="Proteomes" id="UP000694385">
    <property type="component" value="Unassembled WGS sequence"/>
</dbReference>
<dbReference type="GO" id="GO:0008610">
    <property type="term" value="P:lipid biosynthetic process"/>
    <property type="evidence" value="ECO:0007669"/>
    <property type="project" value="Ensembl"/>
</dbReference>
<feature type="domain" description="Serpin" evidence="8">
    <location>
        <begin position="57"/>
        <end position="411"/>
    </location>
</feature>
<dbReference type="RefSeq" id="XP_004665673.1">
    <property type="nucleotide sequence ID" value="XM_004665616.2"/>
</dbReference>
<feature type="signal peptide" evidence="7">
    <location>
        <begin position="1"/>
        <end position="19"/>
    </location>
</feature>
<sequence length="414" mass="47177">MNPTLGLGLFLAGLLAVKGLQQAKAPPRNQKTPNHSQDWRNKEMAWVLAQHNLNFGFKLFQKLAAHNPGKNIFFSPLSISTAFSMLCLGAQNATLAEIKKGFDFQDMSDRDLHLAFHYLLRRLNKKTQDLQLELGNTLFIDEKLKPRTRFLRQAKSVYNADTVLTNFKSLDDTQRQINSYISQKTQGRIRNLIRNIDPGTVMILANYIFFRARWKYEFDPKETKQEDFFVEGKKPVKVPMMFHGGMYDMAYDKKLACTILEMPYKDNITATFILPDDGKLQLLEQGLQVHIFAKWKSLLSKRVVDVHLPRLHISGAHNLKKVLSGLGISKVFEEHGDLSRISSHRSLKVGEAIHKAELKLDEKGTEGSAGTGAQTLPMENPEIIKMNKSFLFMLYENSMPSMIFLARVYDPSGK</sequence>
<dbReference type="Ensembl" id="ENSJJAT00000010640.1">
    <property type="protein sequence ID" value="ENSJJAP00000004510.1"/>
    <property type="gene ID" value="ENSJJAG00000009472.1"/>
</dbReference>
<evidence type="ECO:0000256" key="3">
    <source>
        <dbReference type="ARBA" id="ARBA00022525"/>
    </source>
</evidence>
<dbReference type="GO" id="GO:0045721">
    <property type="term" value="P:negative regulation of gluconeogenesis"/>
    <property type="evidence" value="ECO:0007669"/>
    <property type="project" value="Ensembl"/>
</dbReference>
<reference evidence="9" key="1">
    <citation type="submission" date="2025-08" db="UniProtKB">
        <authorList>
            <consortium name="Ensembl"/>
        </authorList>
    </citation>
    <scope>IDENTIFICATION</scope>
</reference>
<dbReference type="OMA" id="MFRGGMY"/>
<dbReference type="GO" id="GO:0043491">
    <property type="term" value="P:phosphatidylinositol 3-kinase/protein kinase B signal transduction"/>
    <property type="evidence" value="ECO:0007669"/>
    <property type="project" value="Ensembl"/>
</dbReference>
<keyword evidence="4 7" id="KW-0732">Signal</keyword>
<dbReference type="InterPro" id="IPR042185">
    <property type="entry name" value="Serpin_sf_2"/>
</dbReference>
<evidence type="ECO:0000313" key="9">
    <source>
        <dbReference type="Ensembl" id="ENSJJAP00000004510.1"/>
    </source>
</evidence>
<organism evidence="9 10">
    <name type="scientific">Jaculus jaculus</name>
    <name type="common">Lesser Egyptian jerboa</name>
    <dbReference type="NCBI Taxonomy" id="51337"/>
    <lineage>
        <taxon>Eukaryota</taxon>
        <taxon>Metazoa</taxon>
        <taxon>Chordata</taxon>
        <taxon>Craniata</taxon>
        <taxon>Vertebrata</taxon>
        <taxon>Euteleostomi</taxon>
        <taxon>Mammalia</taxon>
        <taxon>Eutheria</taxon>
        <taxon>Euarchontoglires</taxon>
        <taxon>Glires</taxon>
        <taxon>Rodentia</taxon>
        <taxon>Myomorpha</taxon>
        <taxon>Dipodoidea</taxon>
        <taxon>Dipodidae</taxon>
        <taxon>Dipodinae</taxon>
        <taxon>Jaculus</taxon>
    </lineage>
</organism>
<dbReference type="Gene3D" id="2.30.39.10">
    <property type="entry name" value="Alpha-1-antitrypsin, domain 1"/>
    <property type="match status" value="1"/>
</dbReference>
<evidence type="ECO:0000256" key="2">
    <source>
        <dbReference type="ARBA" id="ARBA00009500"/>
    </source>
</evidence>
<gene>
    <name evidence="9" type="primary">Serpina12</name>
</gene>
<reference evidence="9" key="2">
    <citation type="submission" date="2025-09" db="UniProtKB">
        <authorList>
            <consortium name="Ensembl"/>
        </authorList>
    </citation>
    <scope>IDENTIFICATION</scope>
</reference>
<dbReference type="FunFam" id="2.30.39.10:FF:000003">
    <property type="entry name" value="alpha-1-antitrypsin isoform X1"/>
    <property type="match status" value="1"/>
</dbReference>
<comment type="subcellular location">
    <subcellularLocation>
        <location evidence="1">Secreted</location>
    </subcellularLocation>
</comment>
<dbReference type="GeneID" id="101610741"/>
<dbReference type="GeneTree" id="ENSGT00940000161977"/>
<evidence type="ECO:0000313" key="10">
    <source>
        <dbReference type="Proteomes" id="UP000694385"/>
    </source>
</evidence>
<dbReference type="CTD" id="145264"/>
<dbReference type="GO" id="GO:0051897">
    <property type="term" value="P:positive regulation of phosphatidylinositol 3-kinase/protein kinase B signal transduction"/>
    <property type="evidence" value="ECO:0007669"/>
    <property type="project" value="Ensembl"/>
</dbReference>
<dbReference type="GO" id="GO:0090207">
    <property type="term" value="P:regulation of triglyceride metabolic process"/>
    <property type="evidence" value="ECO:0007669"/>
    <property type="project" value="Ensembl"/>
</dbReference>
<dbReference type="PANTHER" id="PTHR11461:SF157">
    <property type="entry name" value="SERPIN A12"/>
    <property type="match status" value="1"/>
</dbReference>
<dbReference type="FunFam" id="3.30.497.10:FF:000001">
    <property type="entry name" value="Serine protease inhibitor"/>
    <property type="match status" value="1"/>
</dbReference>
<comment type="similarity">
    <text evidence="2 6">Belongs to the serpin family.</text>
</comment>
<dbReference type="GO" id="GO:0005615">
    <property type="term" value="C:extracellular space"/>
    <property type="evidence" value="ECO:0007669"/>
    <property type="project" value="Ensembl"/>
</dbReference>
<dbReference type="GO" id="GO:0051055">
    <property type="term" value="P:negative regulation of lipid biosynthetic process"/>
    <property type="evidence" value="ECO:0007669"/>
    <property type="project" value="Ensembl"/>
</dbReference>
<dbReference type="SUPFAM" id="SSF56574">
    <property type="entry name" value="Serpins"/>
    <property type="match status" value="1"/>
</dbReference>
<evidence type="ECO:0000259" key="8">
    <source>
        <dbReference type="SMART" id="SM00093"/>
    </source>
</evidence>
<evidence type="ECO:0000256" key="4">
    <source>
        <dbReference type="ARBA" id="ARBA00022729"/>
    </source>
</evidence>
<dbReference type="OrthoDB" id="671595at2759"/>
<evidence type="ECO:0000256" key="5">
    <source>
        <dbReference type="ARBA" id="ARBA00023180"/>
    </source>
</evidence>
<name>A0A8C5K6C9_JACJA</name>
<dbReference type="InterPro" id="IPR036186">
    <property type="entry name" value="Serpin_sf"/>
</dbReference>
<dbReference type="InterPro" id="IPR023795">
    <property type="entry name" value="Serpin_CS"/>
</dbReference>
<keyword evidence="10" id="KW-1185">Reference proteome</keyword>
<evidence type="ECO:0000256" key="6">
    <source>
        <dbReference type="RuleBase" id="RU000411"/>
    </source>
</evidence>
<evidence type="ECO:0000256" key="7">
    <source>
        <dbReference type="SAM" id="SignalP"/>
    </source>
</evidence>
<dbReference type="GO" id="GO:0004867">
    <property type="term" value="F:serine-type endopeptidase inhibitor activity"/>
    <property type="evidence" value="ECO:0007669"/>
    <property type="project" value="InterPro"/>
</dbReference>
<accession>A0A8C5K6C9</accession>
<dbReference type="GO" id="GO:0090181">
    <property type="term" value="P:regulation of cholesterol metabolic process"/>
    <property type="evidence" value="ECO:0007669"/>
    <property type="project" value="Ensembl"/>
</dbReference>
<proteinExistence type="inferred from homology"/>
<keyword evidence="5" id="KW-0325">Glycoprotein</keyword>
<dbReference type="PROSITE" id="PS00284">
    <property type="entry name" value="SERPIN"/>
    <property type="match status" value="1"/>
</dbReference>